<name>A0ABV6YZU9_UNCC1</name>
<reference evidence="1 2" key="1">
    <citation type="submission" date="2024-09" db="EMBL/GenBank/DDBJ databases">
        <title>Laminarin stimulates single cell rates of sulfate reduction while oxygen inhibits transcriptomic activity in coastal marine sediment.</title>
        <authorList>
            <person name="Lindsay M."/>
            <person name="Orcutt B."/>
            <person name="Emerson D."/>
            <person name="Stepanauskas R."/>
            <person name="D'Angelo T."/>
        </authorList>
    </citation>
    <scope>NUCLEOTIDE SEQUENCE [LARGE SCALE GENOMIC DNA]</scope>
    <source>
        <strain evidence="1">SAG AM-311-K15</strain>
    </source>
</reference>
<evidence type="ECO:0008006" key="3">
    <source>
        <dbReference type="Google" id="ProtNLM"/>
    </source>
</evidence>
<organism evidence="1 2">
    <name type="scientific">candidate division CSSED10-310 bacterium</name>
    <dbReference type="NCBI Taxonomy" id="2855610"/>
    <lineage>
        <taxon>Bacteria</taxon>
        <taxon>Bacteria division CSSED10-310</taxon>
    </lineage>
</organism>
<keyword evidence="2" id="KW-1185">Reference proteome</keyword>
<dbReference type="EMBL" id="JBHPBY010000219">
    <property type="protein sequence ID" value="MFC1851727.1"/>
    <property type="molecule type" value="Genomic_DNA"/>
</dbReference>
<protein>
    <recommendedName>
        <fullName evidence="3">SRPBCC family protein</fullName>
    </recommendedName>
</protein>
<sequence length="162" mass="19052">MLTNFFQVQSTLTASSEEIWSRVFTMEGVNAELSPWMRMTYPREAEQFDQAGSSPGQCLFRSIILFLRIIPIDLYYLSFISIKAPTHFHEQSHSITIREWTHKRTLQSEGGNCRLKDTIHYSFRVPGVGRLFRPVFYALFKHRHRYLRRAFGHVGHPEDTEI</sequence>
<dbReference type="SUPFAM" id="SSF55961">
    <property type="entry name" value="Bet v1-like"/>
    <property type="match status" value="1"/>
</dbReference>
<gene>
    <name evidence="1" type="ORF">ACFL27_16170</name>
</gene>
<evidence type="ECO:0000313" key="2">
    <source>
        <dbReference type="Proteomes" id="UP001594351"/>
    </source>
</evidence>
<comment type="caution">
    <text evidence="1">The sequence shown here is derived from an EMBL/GenBank/DDBJ whole genome shotgun (WGS) entry which is preliminary data.</text>
</comment>
<dbReference type="InterPro" id="IPR023393">
    <property type="entry name" value="START-like_dom_sf"/>
</dbReference>
<dbReference type="Proteomes" id="UP001594351">
    <property type="component" value="Unassembled WGS sequence"/>
</dbReference>
<proteinExistence type="predicted"/>
<accession>A0ABV6YZU9</accession>
<dbReference type="Gene3D" id="3.30.530.20">
    <property type="match status" value="1"/>
</dbReference>
<evidence type="ECO:0000313" key="1">
    <source>
        <dbReference type="EMBL" id="MFC1851727.1"/>
    </source>
</evidence>